<keyword evidence="5 11" id="KW-1133">Transmembrane helix</keyword>
<dbReference type="FunFam" id="4.10.400.10:FF:000065">
    <property type="entry name" value="Transmembrane protease serine 7"/>
    <property type="match status" value="1"/>
</dbReference>
<dbReference type="Proteomes" id="UP001347796">
    <property type="component" value="Unassembled WGS sequence"/>
</dbReference>
<feature type="disulfide bond" evidence="10">
    <location>
        <begin position="170"/>
        <end position="185"/>
    </location>
</feature>
<feature type="disulfide bond" evidence="10">
    <location>
        <begin position="158"/>
        <end position="176"/>
    </location>
</feature>
<evidence type="ECO:0000259" key="13">
    <source>
        <dbReference type="PROSITE" id="PS01180"/>
    </source>
</evidence>
<feature type="disulfide bond" evidence="10">
    <location>
        <begin position="353"/>
        <end position="365"/>
    </location>
</feature>
<feature type="domain" description="CUB" evidence="13">
    <location>
        <begin position="33"/>
        <end position="144"/>
    </location>
</feature>
<keyword evidence="15" id="KW-1185">Reference proteome</keyword>
<dbReference type="InterPro" id="IPR023415">
    <property type="entry name" value="LDLR_class-A_CS"/>
</dbReference>
<evidence type="ECO:0000256" key="4">
    <source>
        <dbReference type="ARBA" id="ARBA00022737"/>
    </source>
</evidence>
<keyword evidence="2 11" id="KW-0812">Transmembrane</keyword>
<dbReference type="GO" id="GO:0006898">
    <property type="term" value="P:receptor-mediated endocytosis"/>
    <property type="evidence" value="ECO:0007669"/>
    <property type="project" value="TreeGrafter"/>
</dbReference>
<dbReference type="AlphaFoldDB" id="A0AAN8G7L3"/>
<dbReference type="PANTHER" id="PTHR22722:SF14">
    <property type="entry name" value="MEGALIN, ISOFORM A"/>
    <property type="match status" value="1"/>
</dbReference>
<proteinExistence type="predicted"/>
<dbReference type="InterPro" id="IPR036055">
    <property type="entry name" value="LDL_receptor-like_sf"/>
</dbReference>
<accession>A0AAN8G7L3</accession>
<organism evidence="14 15">
    <name type="scientific">Patella caerulea</name>
    <name type="common">Rayed Mediterranean limpet</name>
    <dbReference type="NCBI Taxonomy" id="87958"/>
    <lineage>
        <taxon>Eukaryota</taxon>
        <taxon>Metazoa</taxon>
        <taxon>Spiralia</taxon>
        <taxon>Lophotrochozoa</taxon>
        <taxon>Mollusca</taxon>
        <taxon>Gastropoda</taxon>
        <taxon>Patellogastropoda</taxon>
        <taxon>Patelloidea</taxon>
        <taxon>Patellidae</taxon>
        <taxon>Patella</taxon>
    </lineage>
</organism>
<dbReference type="CDD" id="cd00112">
    <property type="entry name" value="LDLa"/>
    <property type="match status" value="8"/>
</dbReference>
<keyword evidence="7 10" id="KW-1015">Disulfide bond</keyword>
<dbReference type="GO" id="GO:0042562">
    <property type="term" value="F:hormone binding"/>
    <property type="evidence" value="ECO:0007669"/>
    <property type="project" value="TreeGrafter"/>
</dbReference>
<feature type="disulfide bond" evidence="10">
    <location>
        <begin position="391"/>
        <end position="403"/>
    </location>
</feature>
<feature type="disulfide bond" evidence="10">
    <location>
        <begin position="429"/>
        <end position="441"/>
    </location>
</feature>
<evidence type="ECO:0000256" key="9">
    <source>
        <dbReference type="ARBA" id="ARBA00023180"/>
    </source>
</evidence>
<gene>
    <name evidence="14" type="ORF">SNE40_020537</name>
</gene>
<feature type="disulfide bond" evidence="10">
    <location>
        <begin position="151"/>
        <end position="163"/>
    </location>
</feature>
<dbReference type="SMART" id="SM00192">
    <property type="entry name" value="LDLa"/>
    <property type="match status" value="8"/>
</dbReference>
<feature type="transmembrane region" description="Helical" evidence="11">
    <location>
        <begin position="473"/>
        <end position="495"/>
    </location>
</feature>
<evidence type="ECO:0000256" key="8">
    <source>
        <dbReference type="ARBA" id="ARBA00023170"/>
    </source>
</evidence>
<keyword evidence="3 12" id="KW-0732">Signal</keyword>
<evidence type="ECO:0000256" key="10">
    <source>
        <dbReference type="PROSITE-ProRule" id="PRU00124"/>
    </source>
</evidence>
<dbReference type="PROSITE" id="PS01180">
    <property type="entry name" value="CUB"/>
    <property type="match status" value="1"/>
</dbReference>
<dbReference type="PANTHER" id="PTHR22722">
    <property type="entry name" value="LOW-DENSITY LIPOPROTEIN RECEPTOR-RELATED PROTEIN 2-RELATED"/>
    <property type="match status" value="1"/>
</dbReference>
<dbReference type="GO" id="GO:0016324">
    <property type="term" value="C:apical plasma membrane"/>
    <property type="evidence" value="ECO:0007669"/>
    <property type="project" value="TreeGrafter"/>
</dbReference>
<evidence type="ECO:0000256" key="3">
    <source>
        <dbReference type="ARBA" id="ARBA00022729"/>
    </source>
</evidence>
<feature type="chain" id="PRO_5043035162" description="CUB domain-containing protein" evidence="12">
    <location>
        <begin position="24"/>
        <end position="526"/>
    </location>
</feature>
<feature type="disulfide bond" evidence="10">
    <location>
        <begin position="372"/>
        <end position="387"/>
    </location>
</feature>
<feature type="disulfide bond" evidence="10">
    <location>
        <begin position="276"/>
        <end position="288"/>
    </location>
</feature>
<feature type="disulfide bond" evidence="10">
    <location>
        <begin position="398"/>
        <end position="416"/>
    </location>
</feature>
<evidence type="ECO:0000256" key="5">
    <source>
        <dbReference type="ARBA" id="ARBA00022989"/>
    </source>
</evidence>
<feature type="disulfide bond" evidence="10">
    <location>
        <begin position="316"/>
        <end position="328"/>
    </location>
</feature>
<evidence type="ECO:0000313" key="14">
    <source>
        <dbReference type="EMBL" id="KAK6169493.1"/>
    </source>
</evidence>
<dbReference type="InterPro" id="IPR051221">
    <property type="entry name" value="LDLR-related"/>
</dbReference>
<keyword evidence="6 11" id="KW-0472">Membrane</keyword>
<feature type="disulfide bond" evidence="10">
    <location>
        <begin position="202"/>
        <end position="220"/>
    </location>
</feature>
<evidence type="ECO:0000256" key="6">
    <source>
        <dbReference type="ARBA" id="ARBA00023136"/>
    </source>
</evidence>
<feature type="signal peptide" evidence="12">
    <location>
        <begin position="1"/>
        <end position="23"/>
    </location>
</feature>
<feature type="disulfide bond" evidence="10">
    <location>
        <begin position="436"/>
        <end position="454"/>
    </location>
</feature>
<feature type="disulfide bond" evidence="10">
    <location>
        <begin position="323"/>
        <end position="341"/>
    </location>
</feature>
<feature type="disulfide bond" evidence="10">
    <location>
        <begin position="360"/>
        <end position="378"/>
    </location>
</feature>
<comment type="caution">
    <text evidence="10">Lacks conserved residue(s) required for the propagation of feature annotation.</text>
</comment>
<reference evidence="14 15" key="1">
    <citation type="submission" date="2024-01" db="EMBL/GenBank/DDBJ databases">
        <title>The genome of the rayed Mediterranean limpet Patella caerulea (Linnaeus, 1758).</title>
        <authorList>
            <person name="Anh-Thu Weber A."/>
            <person name="Halstead-Nussloch G."/>
        </authorList>
    </citation>
    <scope>NUCLEOTIDE SEQUENCE [LARGE SCALE GENOMIC DNA]</scope>
    <source>
        <strain evidence="14">AATW-2023a</strain>
        <tissue evidence="14">Whole specimen</tissue>
    </source>
</reference>
<protein>
    <recommendedName>
        <fullName evidence="13">CUB domain-containing protein</fullName>
    </recommendedName>
</protein>
<sequence length="526" mass="58320">MTGLIISGVVVILCVLSVPGGKSIPLETFDEACGTELHVYDAIRLFGREFTRNCSVTIKTEPNATLRISYDGYFGVGKFDLNCTDAHVKLYLNGSETDDFTELCGEKQPPLNDEYFTVGNTAVIGIQLNSNENVTGYVRLRLTKIRENSECETGEFKCDNDRCINTTLLCNQYDDCGNWTDETCCGGGPPYGFCNGSTEFTCKNKLCISNNLTCNGYDDCYDNSDENDFMCSPDDWFRCKNSKYFRTHNEFIPIVQRCNGQNDCSDHSDEHECSNCTENAFHCDNSRCVLLSSECNGLNDCGDNSDEESCVNTGSCFDDQFKCLNGKCIPKSYRCDDQDDCGDNSDETGCDTCAYNQFKCLNGKCIPSAYKCDSQDDCGDFSDETGCDLDCLFDQFKCFNGKCIPSAYKCDNADDCGDDSDEIGCVKTCGLFEFKCDNDNCVPESDECDDFDDCGDNSDETNCYYSSYYLSTGAYGGIGVSTTFVLFVIIASATYRRRRYGGVFRSAPVPYTTSFQPKTYGNGPKV</sequence>
<feature type="disulfide bond" evidence="10">
    <location>
        <begin position="283"/>
        <end position="301"/>
    </location>
</feature>
<dbReference type="Pfam" id="PF00057">
    <property type="entry name" value="Ldl_recept_a"/>
    <property type="match status" value="7"/>
</dbReference>
<evidence type="ECO:0000256" key="1">
    <source>
        <dbReference type="ARBA" id="ARBA00004167"/>
    </source>
</evidence>
<dbReference type="PROSITE" id="PS01209">
    <property type="entry name" value="LDLRA_1"/>
    <property type="match status" value="3"/>
</dbReference>
<evidence type="ECO:0000256" key="2">
    <source>
        <dbReference type="ARBA" id="ARBA00022692"/>
    </source>
</evidence>
<feature type="disulfide bond" evidence="10">
    <location>
        <begin position="295"/>
        <end position="310"/>
    </location>
</feature>
<dbReference type="EMBL" id="JAZGQO010000015">
    <property type="protein sequence ID" value="KAK6169493.1"/>
    <property type="molecule type" value="Genomic_DNA"/>
</dbReference>
<dbReference type="GO" id="GO:0043235">
    <property type="term" value="C:receptor complex"/>
    <property type="evidence" value="ECO:0007669"/>
    <property type="project" value="TreeGrafter"/>
</dbReference>
<keyword evidence="4" id="KW-0677">Repeat</keyword>
<name>A0AAN8G7L3_PATCE</name>
<keyword evidence="8" id="KW-0675">Receptor</keyword>
<dbReference type="PRINTS" id="PR00261">
    <property type="entry name" value="LDLRECEPTOR"/>
</dbReference>
<feature type="disulfide bond" evidence="10">
    <location>
        <begin position="258"/>
        <end position="273"/>
    </location>
</feature>
<comment type="caution">
    <text evidence="14">The sequence shown here is derived from an EMBL/GenBank/DDBJ whole genome shotgun (WGS) entry which is preliminary data.</text>
</comment>
<dbReference type="PROSITE" id="PS50068">
    <property type="entry name" value="LDLRA_2"/>
    <property type="match status" value="8"/>
</dbReference>
<evidence type="ECO:0000313" key="15">
    <source>
        <dbReference type="Proteomes" id="UP001347796"/>
    </source>
</evidence>
<feature type="disulfide bond" evidence="10">
    <location>
        <begin position="335"/>
        <end position="350"/>
    </location>
</feature>
<dbReference type="InterPro" id="IPR002172">
    <property type="entry name" value="LDrepeatLR_classA_rpt"/>
</dbReference>
<dbReference type="FunFam" id="4.10.400.10:FF:000034">
    <property type="entry name" value="Low-density lipoprotein receptor-related protein 2"/>
    <property type="match status" value="3"/>
</dbReference>
<evidence type="ECO:0000256" key="12">
    <source>
        <dbReference type="SAM" id="SignalP"/>
    </source>
</evidence>
<evidence type="ECO:0000256" key="11">
    <source>
        <dbReference type="SAM" id="Phobius"/>
    </source>
</evidence>
<dbReference type="SUPFAM" id="SSF57424">
    <property type="entry name" value="LDL receptor-like module"/>
    <property type="match status" value="8"/>
</dbReference>
<dbReference type="Gene3D" id="4.10.400.10">
    <property type="entry name" value="Low-density Lipoprotein Receptor"/>
    <property type="match status" value="8"/>
</dbReference>
<feature type="disulfide bond" evidence="10">
    <location>
        <begin position="410"/>
        <end position="425"/>
    </location>
</feature>
<dbReference type="InterPro" id="IPR000859">
    <property type="entry name" value="CUB_dom"/>
</dbReference>
<keyword evidence="9" id="KW-0325">Glycoprotein</keyword>
<evidence type="ECO:0000256" key="7">
    <source>
        <dbReference type="ARBA" id="ARBA00023157"/>
    </source>
</evidence>
<comment type="subcellular location">
    <subcellularLocation>
        <location evidence="1">Membrane</location>
        <topology evidence="1">Single-pass membrane protein</topology>
    </subcellularLocation>
</comment>
<feature type="disulfide bond" evidence="10">
    <location>
        <begin position="448"/>
        <end position="463"/>
    </location>
</feature>